<feature type="region of interest" description="Disordered" evidence="2">
    <location>
        <begin position="83"/>
        <end position="324"/>
    </location>
</feature>
<feature type="compositionally biased region" description="Basic and acidic residues" evidence="2">
    <location>
        <begin position="139"/>
        <end position="159"/>
    </location>
</feature>
<evidence type="ECO:0000256" key="2">
    <source>
        <dbReference type="SAM" id="MobiDB-lite"/>
    </source>
</evidence>
<keyword evidence="1" id="KW-0175">Coiled coil</keyword>
<gene>
    <name evidence="3" type="ORF">RGQ29_005365</name>
</gene>
<organism evidence="3 4">
    <name type="scientific">Quercus rubra</name>
    <name type="common">Northern red oak</name>
    <name type="synonym">Quercus borealis</name>
    <dbReference type="NCBI Taxonomy" id="3512"/>
    <lineage>
        <taxon>Eukaryota</taxon>
        <taxon>Viridiplantae</taxon>
        <taxon>Streptophyta</taxon>
        <taxon>Embryophyta</taxon>
        <taxon>Tracheophyta</taxon>
        <taxon>Spermatophyta</taxon>
        <taxon>Magnoliopsida</taxon>
        <taxon>eudicotyledons</taxon>
        <taxon>Gunneridae</taxon>
        <taxon>Pentapetalae</taxon>
        <taxon>rosids</taxon>
        <taxon>fabids</taxon>
        <taxon>Fagales</taxon>
        <taxon>Fagaceae</taxon>
        <taxon>Quercus</taxon>
    </lineage>
</organism>
<accession>A0AAN7E4D8</accession>
<evidence type="ECO:0000313" key="4">
    <source>
        <dbReference type="Proteomes" id="UP001324115"/>
    </source>
</evidence>
<dbReference type="Proteomes" id="UP001324115">
    <property type="component" value="Unassembled WGS sequence"/>
</dbReference>
<sequence>MLSRPRREKVKPGQALVLVEEVPASRIPTKSDSSEFFEDIEVKEKQALSMLNEVKAKRDKKRQADSFEVASESKKLKMVVVDDEATTIPKEGSLKEHELKEKEVEKASGERENVQVVILDEEKLKKKEEKKQRKAEKRKQREEAKKEEEQQQRKTEEKARRKAEKKRRKEEKRKGEEEEQTERSKRQKEEKEASNKVENLEGEIFERLERNQVLPSEGDEQLEQEPGENLQEQEGKGEKEDREEEEEKKKIETEKEKRDKEERKKQEEVRRKEEERVKNREEKEKEEKLNRLETELKKKKEKQGQNQGDTDNAVEENEGSNLENSEAKGIQEYTHSSGKALALQDSDDTNLDLSVPAKESHNGVHSPISSGALEVSNVGAIPISLSTLIPTIGLASGVPVFLQEVDHDQLVEDVSKIIKKWNTPVRTTSISDTSCISSDQLKQTLELLNKYLSVPITQAILDLDTKLHFEALSSFLLPHIQKKDKNKWMMLSVFIKSIDTTASQLSQAKHTWEQAHKLLLDHNLKLTAHNKYKSQLQTANTKLAEASRAEKQKERELKEVQKQLEVLRHNRIMAHSHLQHLLLQKDSADEASESLSKSEEEITTLQDGVTALTESNCIAWECLRDAFKDFDFDQ</sequence>
<proteinExistence type="predicted"/>
<dbReference type="EMBL" id="JAXUIC010000011">
    <property type="protein sequence ID" value="KAK4562857.1"/>
    <property type="molecule type" value="Genomic_DNA"/>
</dbReference>
<comment type="caution">
    <text evidence="3">The sequence shown here is derived from an EMBL/GenBank/DDBJ whole genome shotgun (WGS) entry which is preliminary data.</text>
</comment>
<feature type="compositionally biased region" description="Basic and acidic residues" evidence="2">
    <location>
        <begin position="92"/>
        <end position="113"/>
    </location>
</feature>
<feature type="compositionally biased region" description="Basic and acidic residues" evidence="2">
    <location>
        <begin position="247"/>
        <end position="298"/>
    </location>
</feature>
<evidence type="ECO:0000313" key="3">
    <source>
        <dbReference type="EMBL" id="KAK4562857.1"/>
    </source>
</evidence>
<feature type="compositionally biased region" description="Acidic residues" evidence="2">
    <location>
        <begin position="217"/>
        <end position="226"/>
    </location>
</feature>
<feature type="compositionally biased region" description="Basic and acidic residues" evidence="2">
    <location>
        <begin position="172"/>
        <end position="210"/>
    </location>
</feature>
<keyword evidence="4" id="KW-1185">Reference proteome</keyword>
<evidence type="ECO:0000256" key="1">
    <source>
        <dbReference type="SAM" id="Coils"/>
    </source>
</evidence>
<protein>
    <submittedName>
        <fullName evidence="3">Uncharacterized protein</fullName>
    </submittedName>
</protein>
<name>A0AAN7E4D8_QUERU</name>
<feature type="coiled-coil region" evidence="1">
    <location>
        <begin position="529"/>
        <end position="570"/>
    </location>
</feature>
<feature type="compositionally biased region" description="Basic and acidic residues" evidence="2">
    <location>
        <begin position="120"/>
        <end position="131"/>
    </location>
</feature>
<dbReference type="AlphaFoldDB" id="A0AAN7E4D8"/>
<feature type="compositionally biased region" description="Basic residues" evidence="2">
    <location>
        <begin position="160"/>
        <end position="171"/>
    </location>
</feature>
<reference evidence="3 4" key="1">
    <citation type="journal article" date="2023" name="G3 (Bethesda)">
        <title>A haplotype-resolved chromosome-scale genome for Quercus rubra L. provides insights into the genetics of adaptive traits for red oak species.</title>
        <authorList>
            <person name="Kapoor B."/>
            <person name="Jenkins J."/>
            <person name="Schmutz J."/>
            <person name="Zhebentyayeva T."/>
            <person name="Kuelheim C."/>
            <person name="Coggeshall M."/>
            <person name="Heim C."/>
            <person name="Lasky J.R."/>
            <person name="Leites L."/>
            <person name="Islam-Faridi N."/>
            <person name="Romero-Severson J."/>
            <person name="DeLeo V.L."/>
            <person name="Lucas S.M."/>
            <person name="Lazic D."/>
            <person name="Gailing O."/>
            <person name="Carlson J."/>
            <person name="Staton M."/>
        </authorList>
    </citation>
    <scope>NUCLEOTIDE SEQUENCE [LARGE SCALE GENOMIC DNA]</scope>
    <source>
        <strain evidence="3">Pseudo-F2</strain>
    </source>
</reference>